<dbReference type="InterPro" id="IPR006121">
    <property type="entry name" value="HMA_dom"/>
</dbReference>
<dbReference type="SUPFAM" id="SSF55008">
    <property type="entry name" value="HMA, heavy metal-associated domain"/>
    <property type="match status" value="1"/>
</dbReference>
<dbReference type="Pfam" id="PF00403">
    <property type="entry name" value="HMA"/>
    <property type="match status" value="1"/>
</dbReference>
<dbReference type="PROSITE" id="PS50846">
    <property type="entry name" value="HMA_2"/>
    <property type="match status" value="1"/>
</dbReference>
<evidence type="ECO:0000259" key="1">
    <source>
        <dbReference type="PROSITE" id="PS50846"/>
    </source>
</evidence>
<dbReference type="InterPro" id="IPR036163">
    <property type="entry name" value="HMA_dom_sf"/>
</dbReference>
<evidence type="ECO:0000313" key="2">
    <source>
        <dbReference type="EMBL" id="NEV64320.1"/>
    </source>
</evidence>
<gene>
    <name evidence="2" type="ORF">G3446_20945</name>
</gene>
<feature type="non-terminal residue" evidence="2">
    <location>
        <position position="1"/>
    </location>
</feature>
<dbReference type="AlphaFoldDB" id="A0A6M0K3M4"/>
<feature type="domain" description="HMA" evidence="1">
    <location>
        <begin position="1"/>
        <end position="48"/>
    </location>
</feature>
<dbReference type="GO" id="GO:0046872">
    <property type="term" value="F:metal ion binding"/>
    <property type="evidence" value="ECO:0007669"/>
    <property type="project" value="InterPro"/>
</dbReference>
<comment type="caution">
    <text evidence="2">The sequence shown here is derived from an EMBL/GenBank/DDBJ whole genome shotgun (WGS) entry which is preliminary data.</text>
</comment>
<dbReference type="Gene3D" id="3.30.70.100">
    <property type="match status" value="1"/>
</dbReference>
<keyword evidence="3" id="KW-1185">Reference proteome</keyword>
<dbReference type="CDD" id="cd00371">
    <property type="entry name" value="HMA"/>
    <property type="match status" value="1"/>
</dbReference>
<evidence type="ECO:0000313" key="3">
    <source>
        <dbReference type="Proteomes" id="UP000483379"/>
    </source>
</evidence>
<sequence>GAVTKALQQVPGVEQAEVSLEEKQAVVTGTADPEALVAAIKEEGYAAELI</sequence>
<organism evidence="2 3">
    <name type="scientific">Thiorhodococcus minor</name>
    <dbReference type="NCBI Taxonomy" id="57489"/>
    <lineage>
        <taxon>Bacteria</taxon>
        <taxon>Pseudomonadati</taxon>
        <taxon>Pseudomonadota</taxon>
        <taxon>Gammaproteobacteria</taxon>
        <taxon>Chromatiales</taxon>
        <taxon>Chromatiaceae</taxon>
        <taxon>Thiorhodococcus</taxon>
    </lineage>
</organism>
<reference evidence="2 3" key="1">
    <citation type="submission" date="2020-02" db="EMBL/GenBank/DDBJ databases">
        <title>Genome sequences of Thiorhodococcus mannitoliphagus and Thiorhodococcus minor, purple sulfur photosynthetic bacteria in the gammaproteobacterial family, Chromatiaceae.</title>
        <authorList>
            <person name="Aviles F.A."/>
            <person name="Meyer T.E."/>
            <person name="Kyndt J.A."/>
        </authorList>
    </citation>
    <scope>NUCLEOTIDE SEQUENCE [LARGE SCALE GENOMIC DNA]</scope>
    <source>
        <strain evidence="2 3">DSM 11518</strain>
    </source>
</reference>
<dbReference type="EMBL" id="JAAIJQ010000084">
    <property type="protein sequence ID" value="NEV64320.1"/>
    <property type="molecule type" value="Genomic_DNA"/>
</dbReference>
<proteinExistence type="predicted"/>
<accession>A0A6M0K3M4</accession>
<name>A0A6M0K3M4_9GAMM</name>
<dbReference type="Proteomes" id="UP000483379">
    <property type="component" value="Unassembled WGS sequence"/>
</dbReference>
<protein>
    <submittedName>
        <fullName evidence="2">Heavy metal transport/detoxification protein</fullName>
    </submittedName>
</protein>